<accession>A0A8H9IWT7</accession>
<comment type="caution">
    <text evidence="3">The sequence shown here is derived from an EMBL/GenBank/DDBJ whole genome shotgun (WGS) entry which is preliminary data.</text>
</comment>
<dbReference type="GO" id="GO:0017000">
    <property type="term" value="P:antibiotic biosynthetic process"/>
    <property type="evidence" value="ECO:0007669"/>
    <property type="project" value="UniProtKB-KW"/>
</dbReference>
<evidence type="ECO:0000256" key="1">
    <source>
        <dbReference type="ARBA" id="ARBA00023194"/>
    </source>
</evidence>
<sequence length="359" mass="37630">MREMDTALWAAVDLEHGLPDPALLPPLEDAVAAGARTPRSAWDTARGITAQLLAAVEPTWPFPAADWTAAGGGEEGVRVACRAVARPGDVVAVEEPTAPVLVDVLRQARVRVLPVPVGAEGPDPDGLAAALRRRAVAFVCQPGAGIPVGRGFSAERVAELARVVRDSDAVVVEYDALGPLAAVPAPSLGAYVPDRVLHVRSYCAAYGPELRSCVVAGAAELVERARRLHRLDTLWPGRVLQNAQAFLVEDPDTGALLRRARARYARRRKALAEALRAQGVAVDAADGLALWVPAADETRAVISLVNHGVSVGPGARCATRPLAAEHLRVAITRLPDDVGRVAALAGLIAQAVRARVKAG</sequence>
<keyword evidence="1" id="KW-0045">Antibiotic biosynthesis</keyword>
<dbReference type="InterPro" id="IPR015424">
    <property type="entry name" value="PyrdxlP-dep_Trfase"/>
</dbReference>
<dbReference type="InterPro" id="IPR004839">
    <property type="entry name" value="Aminotransferase_I/II_large"/>
</dbReference>
<dbReference type="Gene3D" id="3.40.640.10">
    <property type="entry name" value="Type I PLP-dependent aspartate aminotransferase-like (Major domain)"/>
    <property type="match status" value="1"/>
</dbReference>
<dbReference type="InterPro" id="IPR051446">
    <property type="entry name" value="HTH_trans_reg/aminotransferase"/>
</dbReference>
<evidence type="ECO:0000313" key="4">
    <source>
        <dbReference type="Proteomes" id="UP000658656"/>
    </source>
</evidence>
<evidence type="ECO:0000313" key="3">
    <source>
        <dbReference type="EMBL" id="GHF39952.1"/>
    </source>
</evidence>
<dbReference type="Gene3D" id="3.90.1150.10">
    <property type="entry name" value="Aspartate Aminotransferase, domain 1"/>
    <property type="match status" value="1"/>
</dbReference>
<dbReference type="PANTHER" id="PTHR46577:SF2">
    <property type="entry name" value="TRANSCRIPTIONAL REGULATORY PROTEIN"/>
    <property type="match status" value="1"/>
</dbReference>
<evidence type="ECO:0000259" key="2">
    <source>
        <dbReference type="Pfam" id="PF00155"/>
    </source>
</evidence>
<reference evidence="3" key="2">
    <citation type="submission" date="2020-09" db="EMBL/GenBank/DDBJ databases">
        <authorList>
            <person name="Sun Q."/>
            <person name="Zhou Y."/>
        </authorList>
    </citation>
    <scope>NUCLEOTIDE SEQUENCE</scope>
    <source>
        <strain evidence="3">CGMCC 4.7679</strain>
    </source>
</reference>
<dbReference type="PANTHER" id="PTHR46577">
    <property type="entry name" value="HTH-TYPE TRANSCRIPTIONAL REGULATORY PROTEIN GABR"/>
    <property type="match status" value="1"/>
</dbReference>
<proteinExistence type="predicted"/>
<name>A0A8H9IWT7_9PSEU</name>
<dbReference type="GO" id="GO:0030170">
    <property type="term" value="F:pyridoxal phosphate binding"/>
    <property type="evidence" value="ECO:0007669"/>
    <property type="project" value="InterPro"/>
</dbReference>
<dbReference type="EMBL" id="BNAV01000001">
    <property type="protein sequence ID" value="GHF39952.1"/>
    <property type="molecule type" value="Genomic_DNA"/>
</dbReference>
<organism evidence="3 4">
    <name type="scientific">Amycolatopsis bartoniae</name>
    <dbReference type="NCBI Taxonomy" id="941986"/>
    <lineage>
        <taxon>Bacteria</taxon>
        <taxon>Bacillati</taxon>
        <taxon>Actinomycetota</taxon>
        <taxon>Actinomycetes</taxon>
        <taxon>Pseudonocardiales</taxon>
        <taxon>Pseudonocardiaceae</taxon>
        <taxon>Amycolatopsis</taxon>
    </lineage>
</organism>
<reference evidence="3" key="1">
    <citation type="journal article" date="2014" name="Int. J. Syst. Evol. Microbiol.">
        <title>Complete genome sequence of Corynebacterium casei LMG S-19264T (=DSM 44701T), isolated from a smear-ripened cheese.</title>
        <authorList>
            <consortium name="US DOE Joint Genome Institute (JGI-PGF)"/>
            <person name="Walter F."/>
            <person name="Albersmeier A."/>
            <person name="Kalinowski J."/>
            <person name="Ruckert C."/>
        </authorList>
    </citation>
    <scope>NUCLEOTIDE SEQUENCE</scope>
    <source>
        <strain evidence="3">CGMCC 4.7679</strain>
    </source>
</reference>
<dbReference type="InterPro" id="IPR015421">
    <property type="entry name" value="PyrdxlP-dep_Trfase_major"/>
</dbReference>
<dbReference type="InterPro" id="IPR015422">
    <property type="entry name" value="PyrdxlP-dep_Trfase_small"/>
</dbReference>
<keyword evidence="4" id="KW-1185">Reference proteome</keyword>
<dbReference type="SUPFAM" id="SSF53383">
    <property type="entry name" value="PLP-dependent transferases"/>
    <property type="match status" value="1"/>
</dbReference>
<gene>
    <name evidence="3" type="ORF">GCM10017566_11660</name>
</gene>
<dbReference type="Pfam" id="PF00155">
    <property type="entry name" value="Aminotran_1_2"/>
    <property type="match status" value="1"/>
</dbReference>
<feature type="domain" description="Aminotransferase class I/classII large" evidence="2">
    <location>
        <begin position="68"/>
        <end position="332"/>
    </location>
</feature>
<protein>
    <recommendedName>
        <fullName evidence="2">Aminotransferase class I/classII large domain-containing protein</fullName>
    </recommendedName>
</protein>
<dbReference type="Proteomes" id="UP000658656">
    <property type="component" value="Unassembled WGS sequence"/>
</dbReference>
<dbReference type="AlphaFoldDB" id="A0A8H9IWT7"/>